<feature type="region of interest" description="Disordered" evidence="1">
    <location>
        <begin position="164"/>
        <end position="229"/>
    </location>
</feature>
<gene>
    <name evidence="2" type="ORF">NKR23_g11496</name>
</gene>
<name>A0AA38VH89_9PEZI</name>
<feature type="compositionally biased region" description="Low complexity" evidence="1">
    <location>
        <begin position="121"/>
        <end position="137"/>
    </location>
</feature>
<dbReference type="EMBL" id="JANBVO010000062">
    <property type="protein sequence ID" value="KAJ9132015.1"/>
    <property type="molecule type" value="Genomic_DNA"/>
</dbReference>
<keyword evidence="3" id="KW-1185">Reference proteome</keyword>
<feature type="region of interest" description="Disordered" evidence="1">
    <location>
        <begin position="1"/>
        <end position="63"/>
    </location>
</feature>
<sequence>MIPDGEEMALRLSPQAFRFDDRPSSNRSSRPISGDHSSGHGDKHSRDGQDVKARRDKQSDLDDDWSRTALPIDLDAQSFMTSLTTIDVVDSKGDLIPQPLEINSPKHSNDTFHGPLRLPQSSSAPESSSRVHSTSPAPSIPEPIPPKSIARNYLGLLATDLLAPDVTPPPTKPKAPRAASIPGENGANHAASYLQEARKAVTTSPRPAAAGSAAPSGQQQQQLRGISSPNLPISKAPALNASSRDLRGGAPIAKVLVECCSCKFFQDMPSRVYECMARPDAVVEDSRLGVSGAITTCVRCPWCGHNMSTKCCAGYAAVVYLKEKLHGA</sequence>
<reference evidence="2" key="1">
    <citation type="submission" date="2022-07" db="EMBL/GenBank/DDBJ databases">
        <title>Fungi with potential for degradation of polypropylene.</title>
        <authorList>
            <person name="Gostincar C."/>
        </authorList>
    </citation>
    <scope>NUCLEOTIDE SEQUENCE</scope>
    <source>
        <strain evidence="2">EXF-13308</strain>
    </source>
</reference>
<comment type="caution">
    <text evidence="2">The sequence shown here is derived from an EMBL/GenBank/DDBJ whole genome shotgun (WGS) entry which is preliminary data.</text>
</comment>
<organism evidence="2 3">
    <name type="scientific">Pleurostoma richardsiae</name>
    <dbReference type="NCBI Taxonomy" id="41990"/>
    <lineage>
        <taxon>Eukaryota</taxon>
        <taxon>Fungi</taxon>
        <taxon>Dikarya</taxon>
        <taxon>Ascomycota</taxon>
        <taxon>Pezizomycotina</taxon>
        <taxon>Sordariomycetes</taxon>
        <taxon>Sordariomycetidae</taxon>
        <taxon>Calosphaeriales</taxon>
        <taxon>Pleurostomataceae</taxon>
        <taxon>Pleurostoma</taxon>
    </lineage>
</organism>
<dbReference type="Proteomes" id="UP001174694">
    <property type="component" value="Unassembled WGS sequence"/>
</dbReference>
<feature type="compositionally biased region" description="Low complexity" evidence="1">
    <location>
        <begin position="207"/>
        <end position="222"/>
    </location>
</feature>
<feature type="compositionally biased region" description="Basic and acidic residues" evidence="1">
    <location>
        <begin position="37"/>
        <end position="63"/>
    </location>
</feature>
<feature type="region of interest" description="Disordered" evidence="1">
    <location>
        <begin position="99"/>
        <end position="146"/>
    </location>
</feature>
<evidence type="ECO:0000313" key="2">
    <source>
        <dbReference type="EMBL" id="KAJ9132015.1"/>
    </source>
</evidence>
<evidence type="ECO:0000313" key="3">
    <source>
        <dbReference type="Proteomes" id="UP001174694"/>
    </source>
</evidence>
<evidence type="ECO:0000256" key="1">
    <source>
        <dbReference type="SAM" id="MobiDB-lite"/>
    </source>
</evidence>
<accession>A0AA38VH89</accession>
<dbReference type="AlphaFoldDB" id="A0AA38VH89"/>
<proteinExistence type="predicted"/>
<protein>
    <submittedName>
        <fullName evidence="2">Uncharacterized protein</fullName>
    </submittedName>
</protein>